<reference evidence="1 2" key="1">
    <citation type="submission" date="2014-03" db="EMBL/GenBank/DDBJ databases">
        <title>Genomics of Bifidobacteria.</title>
        <authorList>
            <person name="Ventura M."/>
            <person name="Milani C."/>
            <person name="Lugli G.A."/>
        </authorList>
    </citation>
    <scope>NUCLEOTIDE SEQUENCE [LARGE SCALE GENOMIC DNA]</scope>
    <source>
        <strain evidence="1 2">LMG 21814</strain>
    </source>
</reference>
<evidence type="ECO:0000313" key="2">
    <source>
        <dbReference type="Proteomes" id="UP000029024"/>
    </source>
</evidence>
<dbReference type="EMBL" id="JGZA01000015">
    <property type="protein sequence ID" value="KFI69783.1"/>
    <property type="molecule type" value="Genomic_DNA"/>
</dbReference>
<organism evidence="1 2">
    <name type="scientific">Bifidobacterium longum subsp. suis</name>
    <dbReference type="NCBI Taxonomy" id="1695"/>
    <lineage>
        <taxon>Bacteria</taxon>
        <taxon>Bacillati</taxon>
        <taxon>Actinomycetota</taxon>
        <taxon>Actinomycetes</taxon>
        <taxon>Bifidobacteriales</taxon>
        <taxon>Bifidobacteriaceae</taxon>
        <taxon>Bifidobacterium</taxon>
    </lineage>
</organism>
<name>A0A087BFI3_BIFLN</name>
<dbReference type="AlphaFoldDB" id="A0A087BFI3"/>
<accession>A0A087BFI3</accession>
<dbReference type="Proteomes" id="UP000029024">
    <property type="component" value="Unassembled WGS sequence"/>
</dbReference>
<protein>
    <submittedName>
        <fullName evidence="1">Uncharacterized protein</fullName>
    </submittedName>
</protein>
<gene>
    <name evidence="1" type="ORF">BLSS_0084</name>
</gene>
<evidence type="ECO:0000313" key="1">
    <source>
        <dbReference type="EMBL" id="KFI69783.1"/>
    </source>
</evidence>
<proteinExistence type="predicted"/>
<sequence length="62" mass="7070">MSVSSLKREEILKWHRSKAATPEYTAKLLGVPLDEVLYIIAHPETPAPHKDDFTPEFIEPLI</sequence>
<dbReference type="RefSeq" id="WP_032683782.1">
    <property type="nucleotide sequence ID" value="NZ_JBHDYF010000001.1"/>
</dbReference>
<comment type="caution">
    <text evidence="1">The sequence shown here is derived from an EMBL/GenBank/DDBJ whole genome shotgun (WGS) entry which is preliminary data.</text>
</comment>